<accession>A0A6I4SZW1</accession>
<name>A0A6I4SZW1_9SPHN</name>
<protein>
    <submittedName>
        <fullName evidence="4">WYL domain-containing protein</fullName>
    </submittedName>
</protein>
<dbReference type="EMBL" id="WTYM01000058">
    <property type="protein sequence ID" value="MXO60919.1"/>
    <property type="molecule type" value="Genomic_DNA"/>
</dbReference>
<dbReference type="RefSeq" id="WP_159797517.1">
    <property type="nucleotide sequence ID" value="NZ_WTYM01000058.1"/>
</dbReference>
<dbReference type="Pfam" id="PF13280">
    <property type="entry name" value="WYL"/>
    <property type="match status" value="1"/>
</dbReference>
<dbReference type="PROSITE" id="PS52050">
    <property type="entry name" value="WYL"/>
    <property type="match status" value="1"/>
</dbReference>
<feature type="domain" description="WYL" evidence="1">
    <location>
        <begin position="126"/>
        <end position="190"/>
    </location>
</feature>
<gene>
    <name evidence="4" type="ORF">GRI89_15355</name>
</gene>
<dbReference type="InterPro" id="IPR026881">
    <property type="entry name" value="WYL_dom"/>
</dbReference>
<dbReference type="PANTHER" id="PTHR34580">
    <property type="match status" value="1"/>
</dbReference>
<proteinExistence type="predicted"/>
<dbReference type="Proteomes" id="UP000433652">
    <property type="component" value="Unassembled WGS sequence"/>
</dbReference>
<dbReference type="InterPro" id="IPR016634">
    <property type="entry name" value="CapW-like"/>
</dbReference>
<evidence type="ECO:0000259" key="1">
    <source>
        <dbReference type="Pfam" id="PF13280"/>
    </source>
</evidence>
<evidence type="ECO:0000259" key="2">
    <source>
        <dbReference type="Pfam" id="PF26107"/>
    </source>
</evidence>
<organism evidence="4 5">
    <name type="scientific">Croceibacterium salegens</name>
    <dbReference type="NCBI Taxonomy" id="1737568"/>
    <lineage>
        <taxon>Bacteria</taxon>
        <taxon>Pseudomonadati</taxon>
        <taxon>Pseudomonadota</taxon>
        <taxon>Alphaproteobacteria</taxon>
        <taxon>Sphingomonadales</taxon>
        <taxon>Erythrobacteraceae</taxon>
        <taxon>Croceibacterium</taxon>
    </lineage>
</organism>
<dbReference type="Pfam" id="PF26107">
    <property type="entry name" value="BrxR_CTD"/>
    <property type="match status" value="1"/>
</dbReference>
<dbReference type="InterPro" id="IPR059020">
    <property type="entry name" value="CapW_CTD"/>
</dbReference>
<dbReference type="PIRSF" id="PIRSF015558">
    <property type="entry name" value="Txn_reg_DeoR_prd"/>
    <property type="match status" value="1"/>
</dbReference>
<evidence type="ECO:0000313" key="5">
    <source>
        <dbReference type="Proteomes" id="UP000433652"/>
    </source>
</evidence>
<comment type="caution">
    <text evidence="4">The sequence shown here is derived from an EMBL/GenBank/DDBJ whole genome shotgun (WGS) entry which is preliminary data.</text>
</comment>
<keyword evidence="5" id="KW-1185">Reference proteome</keyword>
<sequence length="294" mass="34270">MADDENRRSWTQIRRFEFIEWKLFWEGLLNRSDLEDQFDISTPQASVDLRNYREEAGENITYDATVKSFVPAPDLKPRFLKASADRLLLQLRAWMTGALPREDLWFKTLPPVAIAPDIVRHVEPKMLRAILRAIQRKEAINVLYQSLTNTRWRMVAPHALAFDGYRWHMRAWACDRGDFRDFVISRVQKIGKSEAASYDVADDIEWNTITTLRLCPHPGLSDEQAAAIRRDYGMKGNCRSIEVRLSLAYYFIMRMNLDLADLPPQRAQVSLENLSEVKEQIEKARAETKRRLAL</sequence>
<dbReference type="AlphaFoldDB" id="A0A6I4SZW1"/>
<dbReference type="OrthoDB" id="6400324at2"/>
<dbReference type="InterPro" id="IPR059019">
    <property type="entry name" value="WHD_CapW"/>
</dbReference>
<dbReference type="Pfam" id="PF26109">
    <property type="entry name" value="WHD_BrxR"/>
    <property type="match status" value="1"/>
</dbReference>
<evidence type="ECO:0000313" key="4">
    <source>
        <dbReference type="EMBL" id="MXO60919.1"/>
    </source>
</evidence>
<feature type="domain" description="DNA-binding transcriptional repressor CapW C-terminal dimerisation" evidence="2">
    <location>
        <begin position="210"/>
        <end position="277"/>
    </location>
</feature>
<evidence type="ECO:0000259" key="3">
    <source>
        <dbReference type="Pfam" id="PF26109"/>
    </source>
</evidence>
<reference evidence="4 5" key="1">
    <citation type="submission" date="2019-12" db="EMBL/GenBank/DDBJ databases">
        <title>Genomic-based taxomic classification of the family Erythrobacteraceae.</title>
        <authorList>
            <person name="Xu L."/>
        </authorList>
    </citation>
    <scope>NUCLEOTIDE SEQUENCE [LARGE SCALE GENOMIC DNA]</scope>
    <source>
        <strain evidence="4 5">MCCC 1K01500</strain>
    </source>
</reference>
<dbReference type="PANTHER" id="PTHR34580:SF3">
    <property type="entry name" value="PROTEIN PAFB"/>
    <property type="match status" value="1"/>
</dbReference>
<feature type="domain" description="DNA-binding transcriptional repressor CapW winged helix-turn-helix" evidence="3">
    <location>
        <begin position="14"/>
        <end position="92"/>
    </location>
</feature>
<dbReference type="InterPro" id="IPR051534">
    <property type="entry name" value="CBASS_pafABC_assoc_protein"/>
</dbReference>